<dbReference type="InterPro" id="IPR009921">
    <property type="entry name" value="YehS-like"/>
</dbReference>
<dbReference type="Pfam" id="PF07308">
    <property type="entry name" value="DUF1456"/>
    <property type="match status" value="2"/>
</dbReference>
<proteinExistence type="predicted"/>
<comment type="caution">
    <text evidence="1">The sequence shown here is derived from an EMBL/GenBank/DDBJ whole genome shotgun (WGS) entry which is preliminary data.</text>
</comment>
<evidence type="ECO:0000313" key="2">
    <source>
        <dbReference type="Proteomes" id="UP000029868"/>
    </source>
</evidence>
<dbReference type="PATRIC" id="fig|28229.3.peg.566"/>
<dbReference type="RefSeq" id="WP_033080708.1">
    <property type="nucleotide sequence ID" value="NZ_JQEC01000004.1"/>
</dbReference>
<dbReference type="EMBL" id="JQEC01000004">
    <property type="protein sequence ID" value="KGJ96938.1"/>
    <property type="molecule type" value="Genomic_DNA"/>
</dbReference>
<name>A0A099L4X5_COLPS</name>
<dbReference type="Proteomes" id="UP000029868">
    <property type="component" value="Unassembled WGS sequence"/>
</dbReference>
<dbReference type="AlphaFoldDB" id="A0A099L4X5"/>
<protein>
    <recommendedName>
        <fullName evidence="3">DUF1456 domain-containing protein</fullName>
    </recommendedName>
</protein>
<accession>A0A099L4X5</accession>
<dbReference type="PANTHER" id="PTHR37805">
    <property type="entry name" value="CYTOPLASMIC PROTEIN-RELATED"/>
    <property type="match status" value="1"/>
</dbReference>
<dbReference type="OrthoDB" id="9788465at2"/>
<evidence type="ECO:0000313" key="1">
    <source>
        <dbReference type="EMBL" id="KGJ96938.1"/>
    </source>
</evidence>
<sequence length="151" mass="17239">MINNDILRRLSNIFDLTDEKIRTIFALSQCEVTEEQLANYFKEKDDAAYQEILDVELASFLNGLIIDKRGPSDGPVRETEEQLTNNMIFNKIKIALSLKAEEVISILELADLSLGKYELSAFFRNVNNKHYRDCSDDVLSTFLKGLKIKAS</sequence>
<dbReference type="PANTHER" id="PTHR37805:SF1">
    <property type="entry name" value="CYTOPLASMIC PROTEIN"/>
    <property type="match status" value="1"/>
</dbReference>
<evidence type="ECO:0008006" key="3">
    <source>
        <dbReference type="Google" id="ProtNLM"/>
    </source>
</evidence>
<gene>
    <name evidence="1" type="ORF">GAB14E_1406</name>
</gene>
<reference evidence="1 2" key="1">
    <citation type="submission" date="2014-08" db="EMBL/GenBank/DDBJ databases">
        <title>Genomic and Phenotypic Diversity of Colwellia psychrerythraea strains from Disparate Marine Basins.</title>
        <authorList>
            <person name="Techtmann S.M."/>
            <person name="Stelling S.C."/>
            <person name="Utturkar S.M."/>
            <person name="Alshibli N."/>
            <person name="Harris A."/>
            <person name="Brown S.D."/>
            <person name="Hazen T.C."/>
        </authorList>
    </citation>
    <scope>NUCLEOTIDE SEQUENCE [LARGE SCALE GENOMIC DNA]</scope>
    <source>
        <strain evidence="1 2">GAB14E</strain>
    </source>
</reference>
<organism evidence="1 2">
    <name type="scientific">Colwellia psychrerythraea</name>
    <name type="common">Vibrio psychroerythus</name>
    <dbReference type="NCBI Taxonomy" id="28229"/>
    <lineage>
        <taxon>Bacteria</taxon>
        <taxon>Pseudomonadati</taxon>
        <taxon>Pseudomonadota</taxon>
        <taxon>Gammaproteobacteria</taxon>
        <taxon>Alteromonadales</taxon>
        <taxon>Colwelliaceae</taxon>
        <taxon>Colwellia</taxon>
    </lineage>
</organism>